<evidence type="ECO:0000259" key="11">
    <source>
        <dbReference type="SMART" id="SM01390"/>
    </source>
</evidence>
<dbReference type="NCBIfam" id="TIGR01017">
    <property type="entry name" value="rpsD_bact"/>
    <property type="match status" value="1"/>
</dbReference>
<feature type="domain" description="RNA-binding S4" evidence="10">
    <location>
        <begin position="96"/>
        <end position="156"/>
    </location>
</feature>
<feature type="domain" description="Small ribosomal subunit protein uS4 N-terminal" evidence="11">
    <location>
        <begin position="3"/>
        <end position="95"/>
    </location>
</feature>
<feature type="region of interest" description="Disordered" evidence="9">
    <location>
        <begin position="32"/>
        <end position="51"/>
    </location>
</feature>
<evidence type="ECO:0000313" key="13">
    <source>
        <dbReference type="Proteomes" id="UP000176413"/>
    </source>
</evidence>
<evidence type="ECO:0000256" key="5">
    <source>
        <dbReference type="ARBA" id="ARBA00023274"/>
    </source>
</evidence>
<proteinExistence type="inferred from homology"/>
<dbReference type="PANTHER" id="PTHR11831:SF4">
    <property type="entry name" value="SMALL RIBOSOMAL SUBUNIT PROTEIN US4M"/>
    <property type="match status" value="1"/>
</dbReference>
<sequence>MGKDTRPKGKLVRLFGENIFESPKFDKLLAKRNFPSGQHGTNRKRAKVSGYGKQLREKQKVKFTYGLKERQFANYVEEASKKTGDTSQFLLHYLEARLDNVVFRSGLAKTRPAARQIVSHGHITVNGKKVDIASYRVRVGEIIGLKPAVLKSKLYEGAAEAMTKKDAPSWLAVDAKALSAKVVNEPTLVNPNFDANAIAGFYSR</sequence>
<comment type="caution">
    <text evidence="12">The sequence shown here is derived from an EMBL/GenBank/DDBJ whole genome shotgun (WGS) entry which is preliminary data.</text>
</comment>
<dbReference type="InterPro" id="IPR018079">
    <property type="entry name" value="Ribosomal_uS4_CS"/>
</dbReference>
<comment type="similarity">
    <text evidence="1 7 8">Belongs to the universal ribosomal protein uS4 family.</text>
</comment>
<evidence type="ECO:0000256" key="3">
    <source>
        <dbReference type="ARBA" id="ARBA00022884"/>
    </source>
</evidence>
<evidence type="ECO:0000256" key="6">
    <source>
        <dbReference type="ARBA" id="ARBA00035254"/>
    </source>
</evidence>
<dbReference type="InterPro" id="IPR002942">
    <property type="entry name" value="S4_RNA-bd"/>
</dbReference>
<reference evidence="12 13" key="1">
    <citation type="journal article" date="2016" name="Nat. Commun.">
        <title>Thousands of microbial genomes shed light on interconnected biogeochemical processes in an aquifer system.</title>
        <authorList>
            <person name="Anantharaman K."/>
            <person name="Brown C.T."/>
            <person name="Hug L.A."/>
            <person name="Sharon I."/>
            <person name="Castelle C.J."/>
            <person name="Probst A.J."/>
            <person name="Thomas B.C."/>
            <person name="Singh A."/>
            <person name="Wilkins M.J."/>
            <person name="Karaoz U."/>
            <person name="Brodie E.L."/>
            <person name="Williams K.H."/>
            <person name="Hubbard S.S."/>
            <person name="Banfield J.F."/>
        </authorList>
    </citation>
    <scope>NUCLEOTIDE SEQUENCE [LARGE SCALE GENOMIC DNA]</scope>
</reference>
<dbReference type="SUPFAM" id="SSF55174">
    <property type="entry name" value="Alpha-L RNA-binding motif"/>
    <property type="match status" value="1"/>
</dbReference>
<dbReference type="FunFam" id="3.10.290.10:FF:000001">
    <property type="entry name" value="30S ribosomal protein S4"/>
    <property type="match status" value="1"/>
</dbReference>
<evidence type="ECO:0000256" key="7">
    <source>
        <dbReference type="HAMAP-Rule" id="MF_01306"/>
    </source>
</evidence>
<dbReference type="SMART" id="SM01390">
    <property type="entry name" value="Ribosomal_S4"/>
    <property type="match status" value="1"/>
</dbReference>
<dbReference type="PROSITE" id="PS50889">
    <property type="entry name" value="S4"/>
    <property type="match status" value="1"/>
</dbReference>
<evidence type="ECO:0000259" key="10">
    <source>
        <dbReference type="SMART" id="SM00363"/>
    </source>
</evidence>
<dbReference type="Gene3D" id="1.10.1050.10">
    <property type="entry name" value="Ribosomal Protein S4 Delta 41, Chain A, domain 1"/>
    <property type="match status" value="1"/>
</dbReference>
<keyword evidence="5 7" id="KW-0687">Ribonucleoprotein</keyword>
<dbReference type="SMART" id="SM00363">
    <property type="entry name" value="S4"/>
    <property type="match status" value="1"/>
</dbReference>
<dbReference type="GO" id="GO:0003735">
    <property type="term" value="F:structural constituent of ribosome"/>
    <property type="evidence" value="ECO:0007669"/>
    <property type="project" value="InterPro"/>
</dbReference>
<dbReference type="Pfam" id="PF00163">
    <property type="entry name" value="Ribosomal_S4"/>
    <property type="match status" value="1"/>
</dbReference>
<dbReference type="AlphaFoldDB" id="A0A1F6MC59"/>
<dbReference type="CDD" id="cd00165">
    <property type="entry name" value="S4"/>
    <property type="match status" value="1"/>
</dbReference>
<keyword evidence="4 7" id="KW-0689">Ribosomal protein</keyword>
<evidence type="ECO:0000313" key="12">
    <source>
        <dbReference type="EMBL" id="OGH69221.1"/>
    </source>
</evidence>
<dbReference type="GO" id="GO:0019843">
    <property type="term" value="F:rRNA binding"/>
    <property type="evidence" value="ECO:0007669"/>
    <property type="project" value="UniProtKB-UniRule"/>
</dbReference>
<comment type="function">
    <text evidence="7">With S5 and S12 plays an important role in translational accuracy.</text>
</comment>
<dbReference type="PROSITE" id="PS00632">
    <property type="entry name" value="RIBOSOMAL_S4"/>
    <property type="match status" value="1"/>
</dbReference>
<evidence type="ECO:0000256" key="1">
    <source>
        <dbReference type="ARBA" id="ARBA00007465"/>
    </source>
</evidence>
<evidence type="ECO:0000256" key="2">
    <source>
        <dbReference type="ARBA" id="ARBA00022730"/>
    </source>
</evidence>
<dbReference type="GO" id="GO:0015935">
    <property type="term" value="C:small ribosomal subunit"/>
    <property type="evidence" value="ECO:0007669"/>
    <property type="project" value="InterPro"/>
</dbReference>
<evidence type="ECO:0000256" key="8">
    <source>
        <dbReference type="RuleBase" id="RU003699"/>
    </source>
</evidence>
<dbReference type="InterPro" id="IPR001912">
    <property type="entry name" value="Ribosomal_uS4_N"/>
</dbReference>
<dbReference type="InterPro" id="IPR005709">
    <property type="entry name" value="Ribosomal_uS4_bac-type"/>
</dbReference>
<comment type="subunit">
    <text evidence="7">Part of the 30S ribosomal subunit. Contacts protein S5. The interaction surface between S4 and S5 is involved in control of translational fidelity.</text>
</comment>
<dbReference type="NCBIfam" id="NF003717">
    <property type="entry name" value="PRK05327.1"/>
    <property type="match status" value="1"/>
</dbReference>
<comment type="function">
    <text evidence="7">One of the primary rRNA binding proteins, it binds directly to 16S rRNA where it nucleates assembly of the body of the 30S subunit.</text>
</comment>
<name>A0A1F6MC59_9BACT</name>
<dbReference type="Proteomes" id="UP000176413">
    <property type="component" value="Unassembled WGS sequence"/>
</dbReference>
<evidence type="ECO:0000256" key="4">
    <source>
        <dbReference type="ARBA" id="ARBA00022980"/>
    </source>
</evidence>
<dbReference type="EMBL" id="MFQA01000010">
    <property type="protein sequence ID" value="OGH69221.1"/>
    <property type="molecule type" value="Genomic_DNA"/>
</dbReference>
<dbReference type="InterPro" id="IPR036986">
    <property type="entry name" value="S4_RNA-bd_sf"/>
</dbReference>
<dbReference type="GO" id="GO:0042274">
    <property type="term" value="P:ribosomal small subunit biogenesis"/>
    <property type="evidence" value="ECO:0007669"/>
    <property type="project" value="TreeGrafter"/>
</dbReference>
<keyword evidence="3 7" id="KW-0694">RNA-binding</keyword>
<dbReference type="HAMAP" id="MF_01306_B">
    <property type="entry name" value="Ribosomal_uS4_B"/>
    <property type="match status" value="1"/>
</dbReference>
<keyword evidence="2 7" id="KW-0699">rRNA-binding</keyword>
<dbReference type="GO" id="GO:0006412">
    <property type="term" value="P:translation"/>
    <property type="evidence" value="ECO:0007669"/>
    <property type="project" value="UniProtKB-UniRule"/>
</dbReference>
<protein>
    <recommendedName>
        <fullName evidence="6 7">Small ribosomal subunit protein uS4</fullName>
    </recommendedName>
</protein>
<accession>A0A1F6MC59</accession>
<evidence type="ECO:0000256" key="9">
    <source>
        <dbReference type="SAM" id="MobiDB-lite"/>
    </source>
</evidence>
<dbReference type="Pfam" id="PF01479">
    <property type="entry name" value="S4"/>
    <property type="match status" value="1"/>
</dbReference>
<organism evidence="12 13">
    <name type="scientific">Candidatus Magasanikbacteria bacterium RIFCSPHIGHO2_02_FULL_45_10</name>
    <dbReference type="NCBI Taxonomy" id="1798679"/>
    <lineage>
        <taxon>Bacteria</taxon>
        <taxon>Candidatus Magasanikiibacteriota</taxon>
    </lineage>
</organism>
<dbReference type="PANTHER" id="PTHR11831">
    <property type="entry name" value="30S 40S RIBOSOMAL PROTEIN"/>
    <property type="match status" value="1"/>
</dbReference>
<gene>
    <name evidence="7" type="primary">rpsD</name>
    <name evidence="12" type="ORF">A3D53_02665</name>
</gene>
<dbReference type="Gene3D" id="3.10.290.10">
    <property type="entry name" value="RNA-binding S4 domain"/>
    <property type="match status" value="1"/>
</dbReference>
<dbReference type="InterPro" id="IPR022801">
    <property type="entry name" value="Ribosomal_uS4"/>
</dbReference>